<feature type="domain" description="Rhodanese" evidence="1">
    <location>
        <begin position="81"/>
        <end position="142"/>
    </location>
</feature>
<dbReference type="Pfam" id="PF00581">
    <property type="entry name" value="Rhodanese"/>
    <property type="match status" value="1"/>
</dbReference>
<dbReference type="SMART" id="SM00450">
    <property type="entry name" value="RHOD"/>
    <property type="match status" value="1"/>
</dbReference>
<dbReference type="AlphaFoldDB" id="A0A0G0ZE46"/>
<dbReference type="Gene3D" id="3.40.250.10">
    <property type="entry name" value="Rhodanese-like domain"/>
    <property type="match status" value="1"/>
</dbReference>
<evidence type="ECO:0000313" key="3">
    <source>
        <dbReference type="Proteomes" id="UP000034320"/>
    </source>
</evidence>
<dbReference type="EMBL" id="LCDD01000010">
    <property type="protein sequence ID" value="KKS46995.1"/>
    <property type="molecule type" value="Genomic_DNA"/>
</dbReference>
<dbReference type="PANTHER" id="PTHR43031:SF16">
    <property type="entry name" value="OXIDOREDUCTASE"/>
    <property type="match status" value="1"/>
</dbReference>
<evidence type="ECO:0000259" key="1">
    <source>
        <dbReference type="PROSITE" id="PS50206"/>
    </source>
</evidence>
<dbReference type="Proteomes" id="UP000034320">
    <property type="component" value="Unassembled WGS sequence"/>
</dbReference>
<dbReference type="InterPro" id="IPR036873">
    <property type="entry name" value="Rhodanese-like_dom_sf"/>
</dbReference>
<accession>A0A0G0ZE46</accession>
<dbReference type="InterPro" id="IPR050229">
    <property type="entry name" value="GlpE_sulfurtransferase"/>
</dbReference>
<sequence>MNKFLYFCLLIALVLTGVWLWLKGNSQSAVNNKNIVSTPIYTDIDSIRLKAMLSNKDFYFINVHTPYQGEIEKTDAFIPYDQIDKNLNKLPKDKNAKIVLYCQSGRMSAIAAKRLTELGYTDVYNHILGMHDWQSKGYPLKTTNYL</sequence>
<dbReference type="InterPro" id="IPR001763">
    <property type="entry name" value="Rhodanese-like_dom"/>
</dbReference>
<dbReference type="PANTHER" id="PTHR43031">
    <property type="entry name" value="FAD-DEPENDENT OXIDOREDUCTASE"/>
    <property type="match status" value="1"/>
</dbReference>
<gene>
    <name evidence="2" type="ORF">UV09_C0010G0005</name>
</gene>
<reference evidence="2 3" key="1">
    <citation type="journal article" date="2015" name="Nature">
        <title>rRNA introns, odd ribosomes, and small enigmatic genomes across a large radiation of phyla.</title>
        <authorList>
            <person name="Brown C.T."/>
            <person name="Hug L.A."/>
            <person name="Thomas B.C."/>
            <person name="Sharon I."/>
            <person name="Castelle C.J."/>
            <person name="Singh A."/>
            <person name="Wilkins M.J."/>
            <person name="Williams K.H."/>
            <person name="Banfield J.F."/>
        </authorList>
    </citation>
    <scope>NUCLEOTIDE SEQUENCE [LARGE SCALE GENOMIC DNA]</scope>
</reference>
<dbReference type="PROSITE" id="PS50206">
    <property type="entry name" value="RHODANESE_3"/>
    <property type="match status" value="1"/>
</dbReference>
<dbReference type="CDD" id="cd00158">
    <property type="entry name" value="RHOD"/>
    <property type="match status" value="1"/>
</dbReference>
<protein>
    <submittedName>
        <fullName evidence="2">Rhodanese domain protein</fullName>
    </submittedName>
</protein>
<proteinExistence type="predicted"/>
<organism evidence="2 3">
    <name type="scientific">Candidatus Gottesmanbacteria bacterium GW2011_GWA2_42_18</name>
    <dbReference type="NCBI Taxonomy" id="1618442"/>
    <lineage>
        <taxon>Bacteria</taxon>
        <taxon>Candidatus Gottesmaniibacteriota</taxon>
    </lineage>
</organism>
<dbReference type="SUPFAM" id="SSF52821">
    <property type="entry name" value="Rhodanese/Cell cycle control phosphatase"/>
    <property type="match status" value="1"/>
</dbReference>
<evidence type="ECO:0000313" key="2">
    <source>
        <dbReference type="EMBL" id="KKS46995.1"/>
    </source>
</evidence>
<name>A0A0G0ZE46_9BACT</name>
<comment type="caution">
    <text evidence="2">The sequence shown here is derived from an EMBL/GenBank/DDBJ whole genome shotgun (WGS) entry which is preliminary data.</text>
</comment>